<feature type="transmembrane region" description="Helical" evidence="1">
    <location>
        <begin position="488"/>
        <end position="511"/>
    </location>
</feature>
<accession>A0AAP0DS47</accession>
<organism evidence="3 4">
    <name type="scientific">Deinandra increscens subsp. villosa</name>
    <dbReference type="NCBI Taxonomy" id="3103831"/>
    <lineage>
        <taxon>Eukaryota</taxon>
        <taxon>Viridiplantae</taxon>
        <taxon>Streptophyta</taxon>
        <taxon>Embryophyta</taxon>
        <taxon>Tracheophyta</taxon>
        <taxon>Spermatophyta</taxon>
        <taxon>Magnoliopsida</taxon>
        <taxon>eudicotyledons</taxon>
        <taxon>Gunneridae</taxon>
        <taxon>Pentapetalae</taxon>
        <taxon>asterids</taxon>
        <taxon>campanulids</taxon>
        <taxon>Asterales</taxon>
        <taxon>Asteraceae</taxon>
        <taxon>Asteroideae</taxon>
        <taxon>Heliantheae alliance</taxon>
        <taxon>Madieae</taxon>
        <taxon>Madiinae</taxon>
        <taxon>Deinandra</taxon>
    </lineage>
</organism>
<dbReference type="GO" id="GO:0009506">
    <property type="term" value="C:plasmodesma"/>
    <property type="evidence" value="ECO:0007669"/>
    <property type="project" value="TreeGrafter"/>
</dbReference>
<feature type="chain" id="PRO_5042941123" description="Transmembrane protein" evidence="2">
    <location>
        <begin position="28"/>
        <end position="593"/>
    </location>
</feature>
<dbReference type="GO" id="GO:0005886">
    <property type="term" value="C:plasma membrane"/>
    <property type="evidence" value="ECO:0007669"/>
    <property type="project" value="TreeGrafter"/>
</dbReference>
<feature type="transmembrane region" description="Helical" evidence="1">
    <location>
        <begin position="97"/>
        <end position="120"/>
    </location>
</feature>
<feature type="transmembrane region" description="Helical" evidence="1">
    <location>
        <begin position="243"/>
        <end position="268"/>
    </location>
</feature>
<keyword evidence="1" id="KW-1133">Transmembrane helix</keyword>
<sequence>MQSTRNTTPFPHLLLLLVPLLFILCNGEPSSSSGAEYELVGKRLLAEEELDVNSSLVLAQKRTTRKDPLDGFKKYRGGWNISERHYWASVAFTAVPFFGMAAAWFVFFGLCLSVICLCYCCCAREPYGYSKLAYALSLILLILFTVVAIVGCVVLYTGQGKFHHSTTETLDYVVNQANTTAEKLKNLSDVLASAKKIGVAQVFLPVNVQSDIDEIQTKLDSSSDALSDRTQDNKEDIQHVLDIVRLVLIVLSAVMLFLTFLGFVFSIFGMQCMVYTLVIFGWILVTGTFILAGVFLVLHNVTADTCVSMNQWVENPTAHTALDDILPCVDNATAQETSVRSKEVTSQLVNVINKVITTVTNITFPPNYNPKNNPIYYNQSGPTMPLLCNPFNADFTARSCDPKEVSLNNATEVYGHFVCQVSASGICTTTGRLTPDFYSQMSAGIKVSYGLYLYGPFLVELQDCTFVRQTFTDISRDHCPGLRRYSNWIYVGLLMVSMAVLLSLVFFVIYGRERRHRVYTKTLTARTHGDKGTAECGGGGVDEWHERNKGGLTLMVLSDATERIVGGFELEIDRDREIGTAECGGGGVDEWQE</sequence>
<evidence type="ECO:0000256" key="2">
    <source>
        <dbReference type="SAM" id="SignalP"/>
    </source>
</evidence>
<keyword evidence="1" id="KW-0812">Transmembrane</keyword>
<feature type="transmembrane region" description="Helical" evidence="1">
    <location>
        <begin position="275"/>
        <end position="298"/>
    </location>
</feature>
<name>A0AAP0DS47_9ASTR</name>
<dbReference type="EMBL" id="JBCNJP010000003">
    <property type="protein sequence ID" value="KAK9080001.1"/>
    <property type="molecule type" value="Genomic_DNA"/>
</dbReference>
<evidence type="ECO:0000256" key="1">
    <source>
        <dbReference type="SAM" id="Phobius"/>
    </source>
</evidence>
<keyword evidence="1" id="KW-0472">Membrane</keyword>
<evidence type="ECO:0000313" key="3">
    <source>
        <dbReference type="EMBL" id="KAK9080001.1"/>
    </source>
</evidence>
<protein>
    <recommendedName>
        <fullName evidence="5">Transmembrane protein</fullName>
    </recommendedName>
</protein>
<evidence type="ECO:0008006" key="5">
    <source>
        <dbReference type="Google" id="ProtNLM"/>
    </source>
</evidence>
<evidence type="ECO:0000313" key="4">
    <source>
        <dbReference type="Proteomes" id="UP001408789"/>
    </source>
</evidence>
<keyword evidence="4" id="KW-1185">Reference proteome</keyword>
<dbReference type="AlphaFoldDB" id="A0AAP0DS47"/>
<dbReference type="InterPro" id="IPR040283">
    <property type="entry name" value="DDB_G0292058-like"/>
</dbReference>
<feature type="signal peptide" evidence="2">
    <location>
        <begin position="1"/>
        <end position="27"/>
    </location>
</feature>
<feature type="transmembrane region" description="Helical" evidence="1">
    <location>
        <begin position="132"/>
        <end position="156"/>
    </location>
</feature>
<dbReference type="PANTHER" id="PTHR31414:SF15">
    <property type="entry name" value="PLASMA MEMBRANE FUSION PROTEIN"/>
    <property type="match status" value="1"/>
</dbReference>
<keyword evidence="2" id="KW-0732">Signal</keyword>
<dbReference type="Proteomes" id="UP001408789">
    <property type="component" value="Unassembled WGS sequence"/>
</dbReference>
<gene>
    <name evidence="3" type="ORF">SSX86_001676</name>
</gene>
<comment type="caution">
    <text evidence="3">The sequence shown here is derived from an EMBL/GenBank/DDBJ whole genome shotgun (WGS) entry which is preliminary data.</text>
</comment>
<reference evidence="3 4" key="1">
    <citation type="submission" date="2024-04" db="EMBL/GenBank/DDBJ databases">
        <title>The reference genome of an endangered Asteraceae, Deinandra increscens subsp. villosa, native to the Central Coast of California.</title>
        <authorList>
            <person name="Guilliams M."/>
            <person name="Hasenstab-Lehman K."/>
            <person name="Meyer R."/>
            <person name="Mcevoy S."/>
        </authorList>
    </citation>
    <scope>NUCLEOTIDE SEQUENCE [LARGE SCALE GENOMIC DNA]</scope>
    <source>
        <tissue evidence="3">Leaf</tissue>
    </source>
</reference>
<dbReference type="PANTHER" id="PTHR31414">
    <property type="entry name" value="TRANSMEMBRANE PROTEIN DDB_G0292058"/>
    <property type="match status" value="1"/>
</dbReference>
<proteinExistence type="predicted"/>